<organism evidence="1 2">
    <name type="scientific">Dreissena polymorpha</name>
    <name type="common">Zebra mussel</name>
    <name type="synonym">Mytilus polymorpha</name>
    <dbReference type="NCBI Taxonomy" id="45954"/>
    <lineage>
        <taxon>Eukaryota</taxon>
        <taxon>Metazoa</taxon>
        <taxon>Spiralia</taxon>
        <taxon>Lophotrochozoa</taxon>
        <taxon>Mollusca</taxon>
        <taxon>Bivalvia</taxon>
        <taxon>Autobranchia</taxon>
        <taxon>Heteroconchia</taxon>
        <taxon>Euheterodonta</taxon>
        <taxon>Imparidentia</taxon>
        <taxon>Neoheterodontei</taxon>
        <taxon>Myida</taxon>
        <taxon>Dreissenoidea</taxon>
        <taxon>Dreissenidae</taxon>
        <taxon>Dreissena</taxon>
    </lineage>
</organism>
<name>A0A9D4CXD2_DREPO</name>
<dbReference type="Proteomes" id="UP000828390">
    <property type="component" value="Unassembled WGS sequence"/>
</dbReference>
<reference evidence="1" key="1">
    <citation type="journal article" date="2019" name="bioRxiv">
        <title>The Genome of the Zebra Mussel, Dreissena polymorpha: A Resource for Invasive Species Research.</title>
        <authorList>
            <person name="McCartney M.A."/>
            <person name="Auch B."/>
            <person name="Kono T."/>
            <person name="Mallez S."/>
            <person name="Zhang Y."/>
            <person name="Obille A."/>
            <person name="Becker A."/>
            <person name="Abrahante J.E."/>
            <person name="Garbe J."/>
            <person name="Badalamenti J.P."/>
            <person name="Herman A."/>
            <person name="Mangelson H."/>
            <person name="Liachko I."/>
            <person name="Sullivan S."/>
            <person name="Sone E.D."/>
            <person name="Koren S."/>
            <person name="Silverstein K.A.T."/>
            <person name="Beckman K.B."/>
            <person name="Gohl D.M."/>
        </authorList>
    </citation>
    <scope>NUCLEOTIDE SEQUENCE</scope>
    <source>
        <strain evidence="1">Duluth1</strain>
        <tissue evidence="1">Whole animal</tissue>
    </source>
</reference>
<sequence length="52" mass="5926">MIETDVQDSQGLSVEDLDIDRYIDIYLQEIDGVLEYSRSSNVQSPEAHSSHK</sequence>
<protein>
    <submittedName>
        <fullName evidence="1">Uncharacterized protein</fullName>
    </submittedName>
</protein>
<evidence type="ECO:0000313" key="1">
    <source>
        <dbReference type="EMBL" id="KAH3735271.1"/>
    </source>
</evidence>
<keyword evidence="2" id="KW-1185">Reference proteome</keyword>
<dbReference type="AlphaFoldDB" id="A0A9D4CXD2"/>
<gene>
    <name evidence="1" type="ORF">DPMN_041736</name>
</gene>
<proteinExistence type="predicted"/>
<comment type="caution">
    <text evidence="1">The sequence shown here is derived from an EMBL/GenBank/DDBJ whole genome shotgun (WGS) entry which is preliminary data.</text>
</comment>
<reference evidence="1" key="2">
    <citation type="submission" date="2020-11" db="EMBL/GenBank/DDBJ databases">
        <authorList>
            <person name="McCartney M.A."/>
            <person name="Auch B."/>
            <person name="Kono T."/>
            <person name="Mallez S."/>
            <person name="Becker A."/>
            <person name="Gohl D.M."/>
            <person name="Silverstein K.A.T."/>
            <person name="Koren S."/>
            <person name="Bechman K.B."/>
            <person name="Herman A."/>
            <person name="Abrahante J.E."/>
            <person name="Garbe J."/>
        </authorList>
    </citation>
    <scope>NUCLEOTIDE SEQUENCE</scope>
    <source>
        <strain evidence="1">Duluth1</strain>
        <tissue evidence="1">Whole animal</tissue>
    </source>
</reference>
<accession>A0A9D4CXD2</accession>
<dbReference type="EMBL" id="JAIWYP010000011">
    <property type="protein sequence ID" value="KAH3735271.1"/>
    <property type="molecule type" value="Genomic_DNA"/>
</dbReference>
<evidence type="ECO:0000313" key="2">
    <source>
        <dbReference type="Proteomes" id="UP000828390"/>
    </source>
</evidence>